<dbReference type="AlphaFoldDB" id="A0AAV4X747"/>
<gene>
    <name evidence="3" type="ORF">CEXT_103171</name>
</gene>
<feature type="region of interest" description="Disordered" evidence="1">
    <location>
        <begin position="118"/>
        <end position="162"/>
    </location>
</feature>
<dbReference type="EMBL" id="BPLR01017226">
    <property type="protein sequence ID" value="GIY89584.1"/>
    <property type="molecule type" value="Genomic_DNA"/>
</dbReference>
<comment type="caution">
    <text evidence="3">The sequence shown here is derived from an EMBL/GenBank/DDBJ whole genome shotgun (WGS) entry which is preliminary data.</text>
</comment>
<dbReference type="Proteomes" id="UP001054945">
    <property type="component" value="Unassembled WGS sequence"/>
</dbReference>
<dbReference type="PROSITE" id="PS00028">
    <property type="entry name" value="ZINC_FINGER_C2H2_1"/>
    <property type="match status" value="1"/>
</dbReference>
<keyword evidence="4" id="KW-1185">Reference proteome</keyword>
<feature type="compositionally biased region" description="Polar residues" evidence="1">
    <location>
        <begin position="126"/>
        <end position="146"/>
    </location>
</feature>
<feature type="domain" description="C2H2-type" evidence="2">
    <location>
        <begin position="201"/>
        <end position="221"/>
    </location>
</feature>
<dbReference type="InterPro" id="IPR013087">
    <property type="entry name" value="Znf_C2H2_type"/>
</dbReference>
<evidence type="ECO:0000313" key="4">
    <source>
        <dbReference type="Proteomes" id="UP001054945"/>
    </source>
</evidence>
<sequence length="253" mass="28807">MLKKTKGLGWWVAVIGDTQQDFFEYCGLPVMDMNTLWKCPEYEKLPTPDQPLLKRCAAIHLDDDSRCSKRMAYNLARYLERRAKEEETREYSIVDFKNADAASWAAIVAKPAISTTQPWAGLPLTPHTSFSSTPRRPGQTRPSQADGSAAKGGSPHNALPPVQHVRKKITFKNDCEEPEAVSHVVLLPQRQIKKRRRNFPCLHCNFTFRTLKSRDDHLVVHVLEEQFNKLHGLVSNTPSLEFDNFVLPKTPPF</sequence>
<accession>A0AAV4X747</accession>
<evidence type="ECO:0000313" key="3">
    <source>
        <dbReference type="EMBL" id="GIY89584.1"/>
    </source>
</evidence>
<name>A0AAV4X747_CAEEX</name>
<organism evidence="3 4">
    <name type="scientific">Caerostris extrusa</name>
    <name type="common">Bark spider</name>
    <name type="synonym">Caerostris bankana</name>
    <dbReference type="NCBI Taxonomy" id="172846"/>
    <lineage>
        <taxon>Eukaryota</taxon>
        <taxon>Metazoa</taxon>
        <taxon>Ecdysozoa</taxon>
        <taxon>Arthropoda</taxon>
        <taxon>Chelicerata</taxon>
        <taxon>Arachnida</taxon>
        <taxon>Araneae</taxon>
        <taxon>Araneomorphae</taxon>
        <taxon>Entelegynae</taxon>
        <taxon>Araneoidea</taxon>
        <taxon>Araneidae</taxon>
        <taxon>Caerostris</taxon>
    </lineage>
</organism>
<evidence type="ECO:0000256" key="1">
    <source>
        <dbReference type="SAM" id="MobiDB-lite"/>
    </source>
</evidence>
<proteinExistence type="predicted"/>
<protein>
    <recommendedName>
        <fullName evidence="2">C2H2-type domain-containing protein</fullName>
    </recommendedName>
</protein>
<reference evidence="3 4" key="1">
    <citation type="submission" date="2021-06" db="EMBL/GenBank/DDBJ databases">
        <title>Caerostris extrusa draft genome.</title>
        <authorList>
            <person name="Kono N."/>
            <person name="Arakawa K."/>
        </authorList>
    </citation>
    <scope>NUCLEOTIDE SEQUENCE [LARGE SCALE GENOMIC DNA]</scope>
</reference>
<evidence type="ECO:0000259" key="2">
    <source>
        <dbReference type="PROSITE" id="PS00028"/>
    </source>
</evidence>